<name>A0A9W7SNV2_9PEZI</name>
<feature type="compositionally biased region" description="Basic and acidic residues" evidence="3">
    <location>
        <begin position="35"/>
        <end position="44"/>
    </location>
</feature>
<keyword evidence="4" id="KW-0812">Transmembrane</keyword>
<comment type="caution">
    <text evidence="5">The sequence shown here is derived from an EMBL/GenBank/DDBJ whole genome shotgun (WGS) entry which is preliminary data.</text>
</comment>
<reference evidence="5 6" key="2">
    <citation type="journal article" date="2021" name="Curr. Genet.">
        <title>Genetic response to nitrogen starvation in the aggressive Eucalyptus foliar pathogen Teratosphaeria destructans.</title>
        <authorList>
            <person name="Havenga M."/>
            <person name="Wingfield B.D."/>
            <person name="Wingfield M.J."/>
            <person name="Dreyer L.L."/>
            <person name="Roets F."/>
            <person name="Aylward J."/>
        </authorList>
    </citation>
    <scope>NUCLEOTIDE SEQUENCE [LARGE SCALE GENOMIC DNA]</scope>
    <source>
        <strain evidence="5">CMW44962</strain>
    </source>
</reference>
<proteinExistence type="inferred from homology"/>
<comment type="pathway">
    <text evidence="1">Mycotoxin biosynthesis.</text>
</comment>
<feature type="region of interest" description="Disordered" evidence="3">
    <location>
        <begin position="1"/>
        <end position="55"/>
    </location>
</feature>
<dbReference type="EMBL" id="RIBY02002059">
    <property type="protein sequence ID" value="KAH9825903.1"/>
    <property type="molecule type" value="Genomic_DNA"/>
</dbReference>
<feature type="transmembrane region" description="Helical" evidence="4">
    <location>
        <begin position="61"/>
        <end position="82"/>
    </location>
</feature>
<feature type="compositionally biased region" description="Polar residues" evidence="3">
    <location>
        <begin position="1"/>
        <end position="15"/>
    </location>
</feature>
<evidence type="ECO:0000256" key="2">
    <source>
        <dbReference type="ARBA" id="ARBA00035112"/>
    </source>
</evidence>
<keyword evidence="4" id="KW-1133">Transmembrane helix</keyword>
<organism evidence="5 6">
    <name type="scientific">Teratosphaeria destructans</name>
    <dbReference type="NCBI Taxonomy" id="418781"/>
    <lineage>
        <taxon>Eukaryota</taxon>
        <taxon>Fungi</taxon>
        <taxon>Dikarya</taxon>
        <taxon>Ascomycota</taxon>
        <taxon>Pezizomycotina</taxon>
        <taxon>Dothideomycetes</taxon>
        <taxon>Dothideomycetidae</taxon>
        <taxon>Mycosphaerellales</taxon>
        <taxon>Teratosphaeriaceae</taxon>
        <taxon>Teratosphaeria</taxon>
    </lineage>
</organism>
<keyword evidence="4" id="KW-0472">Membrane</keyword>
<dbReference type="AlphaFoldDB" id="A0A9W7SNV2"/>
<evidence type="ECO:0000256" key="4">
    <source>
        <dbReference type="SAM" id="Phobius"/>
    </source>
</evidence>
<sequence>MSLFSNLRTKPRTPSTDPPSNPNGGSYSPLLSQHPDQDLERRLSDTTAPQPRPRPRALTTLLPLLLQPLIALLLLLLTLYTLHHPPEHTHNNDPRVTSGGWTQRRTFGNNILYNSLQHTEDHLWSEGLHDSYAEFEFPPYDDLGHAIDHGNSYGAVSMFHSLHCLSGIRRAIQELAAGETTMAELQASPHVPHCFDYLRQAILCFADDTWERPRDAEGRLNGDEGAGTISGYFDTHVCRDHVRLEELAEEFGNWRRKTLRTDRGNGTEGG</sequence>
<dbReference type="Proteomes" id="UP001138500">
    <property type="component" value="Unassembled WGS sequence"/>
</dbReference>
<evidence type="ECO:0000313" key="5">
    <source>
        <dbReference type="EMBL" id="KAH9825903.1"/>
    </source>
</evidence>
<dbReference type="PANTHER" id="PTHR33365">
    <property type="entry name" value="YALI0B05434P"/>
    <property type="match status" value="1"/>
</dbReference>
<evidence type="ECO:0000256" key="1">
    <source>
        <dbReference type="ARBA" id="ARBA00004685"/>
    </source>
</evidence>
<dbReference type="GO" id="GO:0043386">
    <property type="term" value="P:mycotoxin biosynthetic process"/>
    <property type="evidence" value="ECO:0007669"/>
    <property type="project" value="InterPro"/>
</dbReference>
<dbReference type="Pfam" id="PF11807">
    <property type="entry name" value="UstYa"/>
    <property type="match status" value="1"/>
</dbReference>
<dbReference type="InterPro" id="IPR021765">
    <property type="entry name" value="UstYa-like"/>
</dbReference>
<gene>
    <name evidence="5" type="ORF">Tdes44962_MAKER10135</name>
</gene>
<evidence type="ECO:0000256" key="3">
    <source>
        <dbReference type="SAM" id="MobiDB-lite"/>
    </source>
</evidence>
<dbReference type="OrthoDB" id="3687641at2759"/>
<accession>A0A9W7SNV2</accession>
<reference evidence="5 6" key="1">
    <citation type="journal article" date="2018" name="IMA Fungus">
        <title>IMA Genome-F 10: Nine draft genome sequences of Claviceps purpurea s.lat., including C. arundinis, C. humidiphila, and C. cf. spartinae, pseudomolecules for the pitch canker pathogen Fusarium circinatum, draft genome of Davidsoniella eucalypti, Grosmannia galeiformis, Quambalaria eucalypti, and Teratosphaeria destructans.</title>
        <authorList>
            <person name="Wingfield B.D."/>
            <person name="Liu M."/>
            <person name="Nguyen H.D."/>
            <person name="Lane F.A."/>
            <person name="Morgan S.W."/>
            <person name="De Vos L."/>
            <person name="Wilken P.M."/>
            <person name="Duong T.A."/>
            <person name="Aylward J."/>
            <person name="Coetzee M.P."/>
            <person name="Dadej K."/>
            <person name="De Beer Z.W."/>
            <person name="Findlay W."/>
            <person name="Havenga M."/>
            <person name="Kolarik M."/>
            <person name="Menzies J.G."/>
            <person name="Naidoo K."/>
            <person name="Pochopski O."/>
            <person name="Shoukouhi P."/>
            <person name="Santana Q.C."/>
            <person name="Seifert K.A."/>
            <person name="Soal N."/>
            <person name="Steenkamp E.T."/>
            <person name="Tatham C.T."/>
            <person name="van der Nest M.A."/>
            <person name="Wingfield M.J."/>
        </authorList>
    </citation>
    <scope>NUCLEOTIDE SEQUENCE [LARGE SCALE GENOMIC DNA]</scope>
    <source>
        <strain evidence="5">CMW44962</strain>
    </source>
</reference>
<comment type="similarity">
    <text evidence="2">Belongs to the ustYa family.</text>
</comment>
<evidence type="ECO:0000313" key="6">
    <source>
        <dbReference type="Proteomes" id="UP001138500"/>
    </source>
</evidence>
<dbReference type="PANTHER" id="PTHR33365:SF4">
    <property type="entry name" value="CYCLOCHLOROTINE BIOSYNTHESIS PROTEIN O"/>
    <property type="match status" value="1"/>
</dbReference>
<keyword evidence="6" id="KW-1185">Reference proteome</keyword>
<protein>
    <submittedName>
        <fullName evidence="5">Mycotoxin biosynthesis protein UstYa-like</fullName>
    </submittedName>
</protein>